<evidence type="ECO:0000256" key="2">
    <source>
        <dbReference type="ARBA" id="ARBA00005069"/>
    </source>
</evidence>
<dbReference type="EMBL" id="JBHSEL010000051">
    <property type="protein sequence ID" value="MFC4625035.1"/>
    <property type="molecule type" value="Genomic_DNA"/>
</dbReference>
<keyword evidence="3 6" id="KW-0808">Transferase</keyword>
<keyword evidence="9" id="KW-1185">Reference proteome</keyword>
<evidence type="ECO:0000313" key="9">
    <source>
        <dbReference type="Proteomes" id="UP001596042"/>
    </source>
</evidence>
<comment type="similarity">
    <text evidence="6">Belongs to the ribose 1,5-bisphosphokinase family.</text>
</comment>
<evidence type="ECO:0000256" key="5">
    <source>
        <dbReference type="ARBA" id="ARBA00022840"/>
    </source>
</evidence>
<gene>
    <name evidence="6 8" type="primary">phnN</name>
    <name evidence="8" type="ORF">ACFO1V_07355</name>
</gene>
<dbReference type="SMART" id="SM00072">
    <property type="entry name" value="GuKc"/>
    <property type="match status" value="1"/>
</dbReference>
<dbReference type="Gene3D" id="3.40.50.300">
    <property type="entry name" value="P-loop containing nucleotide triphosphate hydrolases"/>
    <property type="match status" value="1"/>
</dbReference>
<dbReference type="InterPro" id="IPR008144">
    <property type="entry name" value="Guanylate_kin-like_dom"/>
</dbReference>
<dbReference type="InterPro" id="IPR012699">
    <property type="entry name" value="PhnN"/>
</dbReference>
<evidence type="ECO:0000259" key="7">
    <source>
        <dbReference type="PROSITE" id="PS50052"/>
    </source>
</evidence>
<reference evidence="9" key="1">
    <citation type="journal article" date="2019" name="Int. J. Syst. Evol. Microbiol.">
        <title>The Global Catalogue of Microorganisms (GCM) 10K type strain sequencing project: providing services to taxonomists for standard genome sequencing and annotation.</title>
        <authorList>
            <consortium name="The Broad Institute Genomics Platform"/>
            <consortium name="The Broad Institute Genome Sequencing Center for Infectious Disease"/>
            <person name="Wu L."/>
            <person name="Ma J."/>
        </authorList>
    </citation>
    <scope>NUCLEOTIDE SEQUENCE [LARGE SCALE GENOMIC DNA]</scope>
    <source>
        <strain evidence="9">CGMCC 1.15731</strain>
    </source>
</reference>
<evidence type="ECO:0000256" key="6">
    <source>
        <dbReference type="HAMAP-Rule" id="MF_00836"/>
    </source>
</evidence>
<dbReference type="NCBIfam" id="TIGR02322">
    <property type="entry name" value="phosphon_PhnN"/>
    <property type="match status" value="1"/>
</dbReference>
<evidence type="ECO:0000256" key="4">
    <source>
        <dbReference type="ARBA" id="ARBA00022741"/>
    </source>
</evidence>
<keyword evidence="5 6" id="KW-0067">ATP-binding</keyword>
<keyword evidence="4 6" id="KW-0547">Nucleotide-binding</keyword>
<name>A0ABV9H6A6_9HYPH</name>
<evidence type="ECO:0000256" key="3">
    <source>
        <dbReference type="ARBA" id="ARBA00022679"/>
    </source>
</evidence>
<dbReference type="InterPro" id="IPR008145">
    <property type="entry name" value="GK/Ca_channel_bsu"/>
</dbReference>
<dbReference type="EC" id="2.7.4.23" evidence="6"/>
<evidence type="ECO:0000256" key="1">
    <source>
        <dbReference type="ARBA" id="ARBA00000373"/>
    </source>
</evidence>
<protein>
    <recommendedName>
        <fullName evidence="6">Ribose 1,5-bisphosphate phosphokinase PhnN</fullName>
        <ecNumber evidence="6">2.7.4.23</ecNumber>
    </recommendedName>
    <alternativeName>
        <fullName evidence="6">Ribose 1,5-bisphosphokinase</fullName>
    </alternativeName>
</protein>
<dbReference type="InterPro" id="IPR027417">
    <property type="entry name" value="P-loop_NTPase"/>
</dbReference>
<dbReference type="PROSITE" id="PS50052">
    <property type="entry name" value="GUANYLATE_KINASE_2"/>
    <property type="match status" value="1"/>
</dbReference>
<sequence length="191" mass="20706">MAKSGIAGCFVAVVGPSGAGKDTILDGARLALGGDRRFHFVRRVITRPPKPDAENHDSLDEAGFLKALDAGAFALHWQAHGLYYGLPASVFDAIAAGKVVVANVSRRVLENIRQTFPRHSIVMITARPEILAERLIARGRETAEQITERLSREATFDAAKEADVFRIDNSGSAQSSIALFVDHLQKLSEKT</sequence>
<proteinExistence type="inferred from homology"/>
<comment type="pathway">
    <text evidence="2 6">Metabolic intermediate biosynthesis; 5-phospho-alpha-D-ribose 1-diphosphate biosynthesis; 5-phospho-alpha-D-ribose 1-diphosphate from D-ribose 5-phosphate (route II): step 3/3.</text>
</comment>
<organism evidence="8 9">
    <name type="scientific">Daeguia caeni</name>
    <dbReference type="NCBI Taxonomy" id="439612"/>
    <lineage>
        <taxon>Bacteria</taxon>
        <taxon>Pseudomonadati</taxon>
        <taxon>Pseudomonadota</taxon>
        <taxon>Alphaproteobacteria</taxon>
        <taxon>Hyphomicrobiales</taxon>
        <taxon>Brucellaceae</taxon>
        <taxon>Daeguia</taxon>
    </lineage>
</organism>
<comment type="function">
    <text evidence="6">Catalyzes the phosphorylation of ribose 1,5-bisphosphate to 5-phospho-D-ribosyl alpha-1-diphosphate (PRPP).</text>
</comment>
<feature type="binding site" evidence="6">
    <location>
        <begin position="15"/>
        <end position="22"/>
    </location>
    <ligand>
        <name>ATP</name>
        <dbReference type="ChEBI" id="CHEBI:30616"/>
    </ligand>
</feature>
<comment type="catalytic activity">
    <reaction evidence="1 6">
        <text>alpha-D-ribose 1,5-bisphosphate + ATP = 5-phospho-alpha-D-ribose 1-diphosphate + ADP</text>
        <dbReference type="Rhea" id="RHEA:20109"/>
        <dbReference type="ChEBI" id="CHEBI:30616"/>
        <dbReference type="ChEBI" id="CHEBI:58017"/>
        <dbReference type="ChEBI" id="CHEBI:68688"/>
        <dbReference type="ChEBI" id="CHEBI:456216"/>
        <dbReference type="EC" id="2.7.4.23"/>
    </reaction>
</comment>
<comment type="caution">
    <text evidence="8">The sequence shown here is derived from an EMBL/GenBank/DDBJ whole genome shotgun (WGS) entry which is preliminary data.</text>
</comment>
<dbReference type="Proteomes" id="UP001596042">
    <property type="component" value="Unassembled WGS sequence"/>
</dbReference>
<dbReference type="PANTHER" id="PTHR23117:SF8">
    <property type="entry name" value="RIBOSE 1,5-BISPHOSPHATE PHOSPHOKINASE PHNN"/>
    <property type="match status" value="1"/>
</dbReference>
<dbReference type="Pfam" id="PF00625">
    <property type="entry name" value="Guanylate_kin"/>
    <property type="match status" value="1"/>
</dbReference>
<dbReference type="HAMAP" id="MF_00836">
    <property type="entry name" value="PhnN"/>
    <property type="match status" value="1"/>
</dbReference>
<accession>A0ABV9H6A6</accession>
<dbReference type="SUPFAM" id="SSF52540">
    <property type="entry name" value="P-loop containing nucleoside triphosphate hydrolases"/>
    <property type="match status" value="1"/>
</dbReference>
<feature type="domain" description="Guanylate kinase-like" evidence="7">
    <location>
        <begin position="8"/>
        <end position="189"/>
    </location>
</feature>
<dbReference type="RefSeq" id="WP_374832566.1">
    <property type="nucleotide sequence ID" value="NZ_JBHEEZ010000016.1"/>
</dbReference>
<evidence type="ECO:0000313" key="8">
    <source>
        <dbReference type="EMBL" id="MFC4625035.1"/>
    </source>
</evidence>
<dbReference type="PANTHER" id="PTHR23117">
    <property type="entry name" value="GUANYLATE KINASE-RELATED"/>
    <property type="match status" value="1"/>
</dbReference>